<dbReference type="Pfam" id="PF00072">
    <property type="entry name" value="Response_reg"/>
    <property type="match status" value="1"/>
</dbReference>
<dbReference type="InterPro" id="IPR001789">
    <property type="entry name" value="Sig_transdc_resp-reg_receiver"/>
</dbReference>
<dbReference type="EMBL" id="CP045851">
    <property type="protein sequence ID" value="QGG95791.1"/>
    <property type="molecule type" value="Genomic_DNA"/>
</dbReference>
<dbReference type="PROSITE" id="PS50110">
    <property type="entry name" value="RESPONSE_REGULATORY"/>
    <property type="match status" value="1"/>
</dbReference>
<dbReference type="RefSeq" id="WP_153759897.1">
    <property type="nucleotide sequence ID" value="NZ_CP045851.1"/>
</dbReference>
<dbReference type="GO" id="GO:0003677">
    <property type="term" value="F:DNA binding"/>
    <property type="evidence" value="ECO:0007669"/>
    <property type="project" value="UniProtKB-KW"/>
</dbReference>
<organism evidence="4 5">
    <name type="scientific">Actinomarinicola tropica</name>
    <dbReference type="NCBI Taxonomy" id="2789776"/>
    <lineage>
        <taxon>Bacteria</taxon>
        <taxon>Bacillati</taxon>
        <taxon>Actinomycetota</taxon>
        <taxon>Acidimicrobiia</taxon>
        <taxon>Acidimicrobiales</taxon>
        <taxon>Iamiaceae</taxon>
        <taxon>Actinomarinicola</taxon>
    </lineage>
</organism>
<dbReference type="SUPFAM" id="SSF52172">
    <property type="entry name" value="CheY-like"/>
    <property type="match status" value="1"/>
</dbReference>
<feature type="modified residue" description="4-aspartylphosphate" evidence="2">
    <location>
        <position position="60"/>
    </location>
</feature>
<keyword evidence="2" id="KW-0597">Phosphoprotein</keyword>
<dbReference type="Proteomes" id="UP000334019">
    <property type="component" value="Chromosome"/>
</dbReference>
<evidence type="ECO:0000313" key="5">
    <source>
        <dbReference type="Proteomes" id="UP000334019"/>
    </source>
</evidence>
<gene>
    <name evidence="4" type="ORF">GH723_12170</name>
</gene>
<dbReference type="SMART" id="SM00448">
    <property type="entry name" value="REC"/>
    <property type="match status" value="1"/>
</dbReference>
<dbReference type="InterPro" id="IPR058245">
    <property type="entry name" value="NreC/VraR/RcsB-like_REC"/>
</dbReference>
<sequence length="213" mass="22482">MTGHEEDRLRILVCDDHALFRRAVVTALEDAGLDVVAEADTGRTAVEQALEHAPDVVVMDLRMPDGDGASATEEITTRRPWTRILVLTVSDDLDEISGAICAGAIGHLRKEEAMQVLPDVIADVMAGGVHLGRALLRRIGHELGRLTDPYAAAANPAAWRPTEAHLRLVGALADGASLEEAAASAGIPAEAARTELRAAIEGLHRSLRSGSAA</sequence>
<dbReference type="PANTHER" id="PTHR43214:SF37">
    <property type="entry name" value="TRANSCRIPTIONAL REGULATORY PROTEIN YDFI"/>
    <property type="match status" value="1"/>
</dbReference>
<dbReference type="GO" id="GO:0000160">
    <property type="term" value="P:phosphorelay signal transduction system"/>
    <property type="evidence" value="ECO:0007669"/>
    <property type="project" value="InterPro"/>
</dbReference>
<dbReference type="KEGG" id="atq:GH723_12170"/>
<feature type="domain" description="Response regulatory" evidence="3">
    <location>
        <begin position="10"/>
        <end position="125"/>
    </location>
</feature>
<name>A0A5Q2RMK6_9ACTN</name>
<dbReference type="AlphaFoldDB" id="A0A5Q2RMK6"/>
<keyword evidence="5" id="KW-1185">Reference proteome</keyword>
<proteinExistence type="predicted"/>
<dbReference type="CDD" id="cd17535">
    <property type="entry name" value="REC_NarL-like"/>
    <property type="match status" value="1"/>
</dbReference>
<reference evidence="4 5" key="1">
    <citation type="submission" date="2019-11" db="EMBL/GenBank/DDBJ databases">
        <authorList>
            <person name="He Y."/>
        </authorList>
    </citation>
    <scope>NUCLEOTIDE SEQUENCE [LARGE SCALE GENOMIC DNA]</scope>
    <source>
        <strain evidence="4 5">SCSIO 58843</strain>
    </source>
</reference>
<accession>A0A5Q2RMK6</accession>
<dbReference type="InterPro" id="IPR039420">
    <property type="entry name" value="WalR-like"/>
</dbReference>
<evidence type="ECO:0000259" key="3">
    <source>
        <dbReference type="PROSITE" id="PS50110"/>
    </source>
</evidence>
<evidence type="ECO:0000313" key="4">
    <source>
        <dbReference type="EMBL" id="QGG95791.1"/>
    </source>
</evidence>
<protein>
    <submittedName>
        <fullName evidence="4">Response regulator</fullName>
    </submittedName>
</protein>
<keyword evidence="1" id="KW-0238">DNA-binding</keyword>
<dbReference type="InterPro" id="IPR011006">
    <property type="entry name" value="CheY-like_superfamily"/>
</dbReference>
<evidence type="ECO:0000256" key="1">
    <source>
        <dbReference type="ARBA" id="ARBA00023125"/>
    </source>
</evidence>
<dbReference type="Gene3D" id="3.40.50.2300">
    <property type="match status" value="1"/>
</dbReference>
<dbReference type="PANTHER" id="PTHR43214">
    <property type="entry name" value="TWO-COMPONENT RESPONSE REGULATOR"/>
    <property type="match status" value="1"/>
</dbReference>
<evidence type="ECO:0000256" key="2">
    <source>
        <dbReference type="PROSITE-ProRule" id="PRU00169"/>
    </source>
</evidence>